<keyword evidence="2" id="KW-1185">Reference proteome</keyword>
<accession>A0AAX4HN43</accession>
<proteinExistence type="predicted"/>
<dbReference type="Proteomes" id="UP001324634">
    <property type="component" value="Chromosome"/>
</dbReference>
<sequence>MKYKLVSLNETQNFREVTKQMDDIYGEQEHIPDHILKILSHKYPELFQVIYSNKELVGHLIVLPFNEVGLHKITDDENDEGDFELTDFNLDRNPESPVYFFVYSIYGKNIHASTHMIKQMCFGVKSYEKEVSSSSFIFAECVSPEGVRLSEKLGLRLYHSYNFRGTDLHLYKTDLKNFGLIFSSLEKPSHQHQN</sequence>
<gene>
    <name evidence="1" type="ORF">SOO65_18120</name>
</gene>
<dbReference type="KEGG" id="psti:SOO65_18120"/>
<evidence type="ECO:0008006" key="3">
    <source>
        <dbReference type="Google" id="ProtNLM"/>
    </source>
</evidence>
<name>A0AAX4HN43_9BACT</name>
<organism evidence="1 2">
    <name type="scientific">Peredibacter starrii</name>
    <dbReference type="NCBI Taxonomy" id="28202"/>
    <lineage>
        <taxon>Bacteria</taxon>
        <taxon>Pseudomonadati</taxon>
        <taxon>Bdellovibrionota</taxon>
        <taxon>Bacteriovoracia</taxon>
        <taxon>Bacteriovoracales</taxon>
        <taxon>Bacteriovoracaceae</taxon>
        <taxon>Peredibacter</taxon>
    </lineage>
</organism>
<evidence type="ECO:0000313" key="1">
    <source>
        <dbReference type="EMBL" id="WPU64613.1"/>
    </source>
</evidence>
<dbReference type="EMBL" id="CP139487">
    <property type="protein sequence ID" value="WPU64613.1"/>
    <property type="molecule type" value="Genomic_DNA"/>
</dbReference>
<evidence type="ECO:0000313" key="2">
    <source>
        <dbReference type="Proteomes" id="UP001324634"/>
    </source>
</evidence>
<dbReference type="RefSeq" id="WP_321393721.1">
    <property type="nucleotide sequence ID" value="NZ_CP139487.1"/>
</dbReference>
<protein>
    <recommendedName>
        <fullName evidence="3">N-acetyltransferase domain-containing protein</fullName>
    </recommendedName>
</protein>
<reference evidence="1 2" key="1">
    <citation type="submission" date="2023-11" db="EMBL/GenBank/DDBJ databases">
        <title>Peredibacter starrii A3.12.</title>
        <authorList>
            <person name="Mitchell R.J."/>
        </authorList>
    </citation>
    <scope>NUCLEOTIDE SEQUENCE [LARGE SCALE GENOMIC DNA]</scope>
    <source>
        <strain evidence="1 2">A3.12</strain>
    </source>
</reference>
<dbReference type="AlphaFoldDB" id="A0AAX4HN43"/>